<dbReference type="VEuPathDB" id="VectorBase:PPAI007520"/>
<dbReference type="AlphaFoldDB" id="A0A1B0DH86"/>
<proteinExistence type="predicted"/>
<dbReference type="Proteomes" id="UP000092462">
    <property type="component" value="Unassembled WGS sequence"/>
</dbReference>
<dbReference type="EMBL" id="AJVK01060782">
    <property type="status" value="NOT_ANNOTATED_CDS"/>
    <property type="molecule type" value="Genomic_DNA"/>
</dbReference>
<dbReference type="InterPro" id="IPR013783">
    <property type="entry name" value="Ig-like_fold"/>
</dbReference>
<dbReference type="VEuPathDB" id="VectorBase:PPAPM1_006231"/>
<evidence type="ECO:0000313" key="1">
    <source>
        <dbReference type="EnsemblMetazoa" id="PPAI007520-PA"/>
    </source>
</evidence>
<reference evidence="1" key="1">
    <citation type="submission" date="2022-08" db="UniProtKB">
        <authorList>
            <consortium name="EnsemblMetazoa"/>
        </authorList>
    </citation>
    <scope>IDENTIFICATION</scope>
    <source>
        <strain evidence="1">Israel</strain>
    </source>
</reference>
<sequence>MVTRDERVRLIDGYNLEITELEPQDAGDYVCQISDKINKDQVHTVEILGLLLIINLMLILIHILGHSHQTPPVIQITHCHPN</sequence>
<organism evidence="1 2">
    <name type="scientific">Phlebotomus papatasi</name>
    <name type="common">Sandfly</name>
    <dbReference type="NCBI Taxonomy" id="29031"/>
    <lineage>
        <taxon>Eukaryota</taxon>
        <taxon>Metazoa</taxon>
        <taxon>Ecdysozoa</taxon>
        <taxon>Arthropoda</taxon>
        <taxon>Hexapoda</taxon>
        <taxon>Insecta</taxon>
        <taxon>Pterygota</taxon>
        <taxon>Neoptera</taxon>
        <taxon>Endopterygota</taxon>
        <taxon>Diptera</taxon>
        <taxon>Nematocera</taxon>
        <taxon>Psychodoidea</taxon>
        <taxon>Psychodidae</taxon>
        <taxon>Phlebotomus</taxon>
        <taxon>Phlebotomus</taxon>
    </lineage>
</organism>
<keyword evidence="2" id="KW-1185">Reference proteome</keyword>
<protein>
    <recommendedName>
        <fullName evidence="3">Immunoglobulin I-set domain-containing protein</fullName>
    </recommendedName>
</protein>
<evidence type="ECO:0000313" key="2">
    <source>
        <dbReference type="Proteomes" id="UP000092462"/>
    </source>
</evidence>
<dbReference type="SUPFAM" id="SSF48726">
    <property type="entry name" value="Immunoglobulin"/>
    <property type="match status" value="1"/>
</dbReference>
<evidence type="ECO:0008006" key="3">
    <source>
        <dbReference type="Google" id="ProtNLM"/>
    </source>
</evidence>
<accession>A0A1B0DH86</accession>
<dbReference type="InterPro" id="IPR036179">
    <property type="entry name" value="Ig-like_dom_sf"/>
</dbReference>
<dbReference type="EnsemblMetazoa" id="PPAI007520-RA">
    <property type="protein sequence ID" value="PPAI007520-PA"/>
    <property type="gene ID" value="PPAI007520"/>
</dbReference>
<dbReference type="Gene3D" id="2.60.40.10">
    <property type="entry name" value="Immunoglobulins"/>
    <property type="match status" value="1"/>
</dbReference>
<name>A0A1B0DH86_PHLPP</name>